<feature type="transmembrane region" description="Helical" evidence="2">
    <location>
        <begin position="47"/>
        <end position="64"/>
    </location>
</feature>
<dbReference type="PANTHER" id="PTHR43446:SF1">
    <property type="entry name" value="BAND 7 DOMAIN-CONTAINING PROTEIN"/>
    <property type="match status" value="1"/>
</dbReference>
<evidence type="ECO:0000256" key="1">
    <source>
        <dbReference type="ARBA" id="ARBA00004167"/>
    </source>
</evidence>
<sequence>MFKINIFISIYILQILFAITGFYILLYDIKLISIMYQEKIINPPSGYLTFALFVALLGAAIFCFVTESFIWGGCILAFNFFLVLPGLIINNPNESKVLTLFGKYVGTVKTDGFFWVNPLTSKRKVSLRANNLNGQQLKVNDKLGNPIEIAAVVVWKVNETAKAIFSVENYMQYVNIQSEAAVRHLANIFPYDHAEGEENTITLKDGAEKVSEFLENELNERLSRAGIEVLEARISHLAYAPEIASAMLQRQQATAVIAARKLIVEGAVGMVEMALEKLSQKGIVELDEERKAAMVSNLLVVLCGDRHVQPVVNTGTLYN</sequence>
<keyword evidence="5" id="KW-1185">Reference proteome</keyword>
<feature type="transmembrane region" description="Helical" evidence="2">
    <location>
        <begin position="6"/>
        <end position="26"/>
    </location>
</feature>
<dbReference type="Gene3D" id="3.30.479.30">
    <property type="entry name" value="Band 7 domain"/>
    <property type="match status" value="1"/>
</dbReference>
<feature type="transmembrane region" description="Helical" evidence="2">
    <location>
        <begin position="70"/>
        <end position="89"/>
    </location>
</feature>
<proteinExistence type="predicted"/>
<reference evidence="5" key="1">
    <citation type="submission" date="2016-10" db="EMBL/GenBank/DDBJ databases">
        <authorList>
            <person name="Varghese N."/>
            <person name="Submissions S."/>
        </authorList>
    </citation>
    <scope>NUCLEOTIDE SEQUENCE [LARGE SCALE GENOMIC DNA]</scope>
    <source>
        <strain evidence="5">DSM 18609</strain>
    </source>
</reference>
<dbReference type="GO" id="GO:0008233">
    <property type="term" value="F:peptidase activity"/>
    <property type="evidence" value="ECO:0007669"/>
    <property type="project" value="UniProtKB-KW"/>
</dbReference>
<dbReference type="InterPro" id="IPR036013">
    <property type="entry name" value="Band_7/SPFH_dom_sf"/>
</dbReference>
<keyword evidence="4" id="KW-0645">Protease</keyword>
<comment type="subcellular location">
    <subcellularLocation>
        <location evidence="1">Membrane</location>
        <topology evidence="1">Single-pass membrane protein</topology>
    </subcellularLocation>
</comment>
<evidence type="ECO:0000256" key="2">
    <source>
        <dbReference type="SAM" id="Phobius"/>
    </source>
</evidence>
<dbReference type="SMART" id="SM00244">
    <property type="entry name" value="PHB"/>
    <property type="match status" value="1"/>
</dbReference>
<dbReference type="PANTHER" id="PTHR43446">
    <property type="entry name" value="MEMBRANE PROTEIN-RELATED"/>
    <property type="match status" value="1"/>
</dbReference>
<keyword evidence="4" id="KW-0378">Hydrolase</keyword>
<dbReference type="STRING" id="390242.SAMN04488024_10424"/>
<keyword evidence="2" id="KW-1133">Transmembrane helix</keyword>
<dbReference type="AlphaFoldDB" id="A0A1G6RQ38"/>
<dbReference type="Proteomes" id="UP000199455">
    <property type="component" value="Unassembled WGS sequence"/>
</dbReference>
<dbReference type="Pfam" id="PF01145">
    <property type="entry name" value="Band_7"/>
    <property type="match status" value="1"/>
</dbReference>
<keyword evidence="2" id="KW-0472">Membrane</keyword>
<keyword evidence="2" id="KW-0812">Transmembrane</keyword>
<organism evidence="4 5">
    <name type="scientific">Pedobacter soli</name>
    <dbReference type="NCBI Taxonomy" id="390242"/>
    <lineage>
        <taxon>Bacteria</taxon>
        <taxon>Pseudomonadati</taxon>
        <taxon>Bacteroidota</taxon>
        <taxon>Sphingobacteriia</taxon>
        <taxon>Sphingobacteriales</taxon>
        <taxon>Sphingobacteriaceae</taxon>
        <taxon>Pedobacter</taxon>
    </lineage>
</organism>
<feature type="domain" description="Band 7" evidence="3">
    <location>
        <begin position="85"/>
        <end position="251"/>
    </location>
</feature>
<dbReference type="GO" id="GO:0016020">
    <property type="term" value="C:membrane"/>
    <property type="evidence" value="ECO:0007669"/>
    <property type="project" value="UniProtKB-SubCell"/>
</dbReference>
<gene>
    <name evidence="4" type="ORF">SAMN04488024_10424</name>
</gene>
<name>A0A1G6RQ38_9SPHI</name>
<protein>
    <submittedName>
        <fullName evidence="4">Regulator of protease activity HflC, stomatin/prohibitin superfamily</fullName>
    </submittedName>
</protein>
<accession>A0A1G6RQ38</accession>
<dbReference type="InterPro" id="IPR001107">
    <property type="entry name" value="Band_7"/>
</dbReference>
<evidence type="ECO:0000259" key="3">
    <source>
        <dbReference type="SMART" id="SM00244"/>
    </source>
</evidence>
<dbReference type="SUPFAM" id="SSF117892">
    <property type="entry name" value="Band 7/SPFH domain"/>
    <property type="match status" value="1"/>
</dbReference>
<evidence type="ECO:0000313" key="4">
    <source>
        <dbReference type="EMBL" id="SDD06752.1"/>
    </source>
</evidence>
<dbReference type="EMBL" id="FMZH01000004">
    <property type="protein sequence ID" value="SDD06752.1"/>
    <property type="molecule type" value="Genomic_DNA"/>
</dbReference>
<dbReference type="CDD" id="cd03402">
    <property type="entry name" value="SPFH_like_u2"/>
    <property type="match status" value="1"/>
</dbReference>
<evidence type="ECO:0000313" key="5">
    <source>
        <dbReference type="Proteomes" id="UP000199455"/>
    </source>
</evidence>
<dbReference type="GO" id="GO:0006508">
    <property type="term" value="P:proteolysis"/>
    <property type="evidence" value="ECO:0007669"/>
    <property type="project" value="UniProtKB-KW"/>
</dbReference>